<evidence type="ECO:0000256" key="7">
    <source>
        <dbReference type="ARBA" id="ARBA00023136"/>
    </source>
</evidence>
<comment type="subcellular location">
    <subcellularLocation>
        <location evidence="1">Cell membrane</location>
        <topology evidence="1">Multi-pass membrane protein</topology>
    </subcellularLocation>
</comment>
<dbReference type="GO" id="GO:0005886">
    <property type="term" value="C:plasma membrane"/>
    <property type="evidence" value="ECO:0007669"/>
    <property type="project" value="UniProtKB-SubCell"/>
</dbReference>
<dbReference type="InterPro" id="IPR017871">
    <property type="entry name" value="ABC_transporter-like_CS"/>
</dbReference>
<dbReference type="CDD" id="cd18544">
    <property type="entry name" value="ABC_6TM_TmrA_like"/>
    <property type="match status" value="1"/>
</dbReference>
<feature type="domain" description="ABC transmembrane type-1" evidence="10">
    <location>
        <begin position="34"/>
        <end position="319"/>
    </location>
</feature>
<keyword evidence="4" id="KW-0547">Nucleotide-binding</keyword>
<dbReference type="Pfam" id="PF00005">
    <property type="entry name" value="ABC_tran"/>
    <property type="match status" value="1"/>
</dbReference>
<dbReference type="GO" id="GO:0016887">
    <property type="term" value="F:ATP hydrolysis activity"/>
    <property type="evidence" value="ECO:0007669"/>
    <property type="project" value="InterPro"/>
</dbReference>
<accession>A0A1M7BXX5</accession>
<dbReference type="SUPFAM" id="SSF52540">
    <property type="entry name" value="P-loop containing nucleoside triphosphate hydrolases"/>
    <property type="match status" value="1"/>
</dbReference>
<dbReference type="InterPro" id="IPR003593">
    <property type="entry name" value="AAA+_ATPase"/>
</dbReference>
<evidence type="ECO:0000313" key="12">
    <source>
        <dbReference type="Proteomes" id="UP000184206"/>
    </source>
</evidence>
<protein>
    <submittedName>
        <fullName evidence="11">ATP-binding cassette, subfamily B</fullName>
    </submittedName>
</protein>
<dbReference type="InterPro" id="IPR011527">
    <property type="entry name" value="ABC1_TM_dom"/>
</dbReference>
<evidence type="ECO:0000256" key="4">
    <source>
        <dbReference type="ARBA" id="ARBA00022741"/>
    </source>
</evidence>
<reference evidence="11 12" key="1">
    <citation type="submission" date="2016-11" db="EMBL/GenBank/DDBJ databases">
        <authorList>
            <person name="Jaros S."/>
            <person name="Januszkiewicz K."/>
            <person name="Wedrychowicz H."/>
        </authorList>
    </citation>
    <scope>NUCLEOTIDE SEQUENCE [LARGE SCALE GENOMIC DNA]</scope>
    <source>
        <strain evidence="11 12">DSM 16010</strain>
    </source>
</reference>
<dbReference type="PANTHER" id="PTHR43394">
    <property type="entry name" value="ATP-DEPENDENT PERMEASE MDL1, MITOCHONDRIAL"/>
    <property type="match status" value="1"/>
</dbReference>
<keyword evidence="12" id="KW-1185">Reference proteome</keyword>
<evidence type="ECO:0000256" key="1">
    <source>
        <dbReference type="ARBA" id="ARBA00004651"/>
    </source>
</evidence>
<dbReference type="InterPro" id="IPR036640">
    <property type="entry name" value="ABC1_TM_sf"/>
</dbReference>
<dbReference type="Gene3D" id="1.20.1560.10">
    <property type="entry name" value="ABC transporter type 1, transmembrane domain"/>
    <property type="match status" value="1"/>
</dbReference>
<keyword evidence="6 8" id="KW-1133">Transmembrane helix</keyword>
<evidence type="ECO:0000256" key="6">
    <source>
        <dbReference type="ARBA" id="ARBA00022989"/>
    </source>
</evidence>
<dbReference type="CDD" id="cd03254">
    <property type="entry name" value="ABCC_Glucan_exporter_like"/>
    <property type="match status" value="1"/>
</dbReference>
<gene>
    <name evidence="11" type="ORF">SAMN02745189_00630</name>
</gene>
<dbReference type="InterPro" id="IPR003439">
    <property type="entry name" value="ABC_transporter-like_ATP-bd"/>
</dbReference>
<dbReference type="FunFam" id="3.40.50.300:FF:000287">
    <property type="entry name" value="Multidrug ABC transporter ATP-binding protein"/>
    <property type="match status" value="1"/>
</dbReference>
<keyword evidence="7 8" id="KW-0472">Membrane</keyword>
<keyword evidence="2" id="KW-0813">Transport</keyword>
<feature type="transmembrane region" description="Helical" evidence="8">
    <location>
        <begin position="258"/>
        <end position="281"/>
    </location>
</feature>
<dbReference type="STRING" id="1123231.SAMN02745189_00630"/>
<dbReference type="EMBL" id="FRCF01000002">
    <property type="protein sequence ID" value="SHL59882.1"/>
    <property type="molecule type" value="Genomic_DNA"/>
</dbReference>
<dbReference type="Proteomes" id="UP000184206">
    <property type="component" value="Unassembled WGS sequence"/>
</dbReference>
<keyword evidence="5 11" id="KW-0067">ATP-binding</keyword>
<feature type="transmembrane region" description="Helical" evidence="8">
    <location>
        <begin position="74"/>
        <end position="97"/>
    </location>
</feature>
<feature type="transmembrane region" description="Helical" evidence="8">
    <location>
        <begin position="173"/>
        <end position="193"/>
    </location>
</feature>
<dbReference type="SUPFAM" id="SSF90123">
    <property type="entry name" value="ABC transporter transmembrane region"/>
    <property type="match status" value="1"/>
</dbReference>
<evidence type="ECO:0000259" key="10">
    <source>
        <dbReference type="PROSITE" id="PS50929"/>
    </source>
</evidence>
<evidence type="ECO:0000256" key="5">
    <source>
        <dbReference type="ARBA" id="ARBA00022840"/>
    </source>
</evidence>
<dbReference type="PROSITE" id="PS50893">
    <property type="entry name" value="ABC_TRANSPORTER_2"/>
    <property type="match status" value="1"/>
</dbReference>
<organism evidence="11 12">
    <name type="scientific">Lacicoccus alkaliphilus DSM 16010</name>
    <dbReference type="NCBI Taxonomy" id="1123231"/>
    <lineage>
        <taxon>Bacteria</taxon>
        <taxon>Bacillati</taxon>
        <taxon>Bacillota</taxon>
        <taxon>Bacilli</taxon>
        <taxon>Bacillales</taxon>
        <taxon>Salinicoccaceae</taxon>
        <taxon>Lacicoccus</taxon>
    </lineage>
</organism>
<dbReference type="GO" id="GO:0015421">
    <property type="term" value="F:ABC-type oligopeptide transporter activity"/>
    <property type="evidence" value="ECO:0007669"/>
    <property type="project" value="TreeGrafter"/>
</dbReference>
<dbReference type="AlphaFoldDB" id="A0A1M7BXX5"/>
<dbReference type="Gene3D" id="3.40.50.300">
    <property type="entry name" value="P-loop containing nucleotide triphosphate hydrolases"/>
    <property type="match status" value="1"/>
</dbReference>
<dbReference type="InterPro" id="IPR027417">
    <property type="entry name" value="P-loop_NTPase"/>
</dbReference>
<feature type="transmembrane region" description="Helical" evidence="8">
    <location>
        <begin position="31"/>
        <end position="54"/>
    </location>
</feature>
<evidence type="ECO:0000313" key="11">
    <source>
        <dbReference type="EMBL" id="SHL59882.1"/>
    </source>
</evidence>
<evidence type="ECO:0000256" key="3">
    <source>
        <dbReference type="ARBA" id="ARBA00022692"/>
    </source>
</evidence>
<dbReference type="PROSITE" id="PS50929">
    <property type="entry name" value="ABC_TM1F"/>
    <property type="match status" value="1"/>
</dbReference>
<name>A0A1M7BXX5_9BACL</name>
<dbReference type="SMART" id="SM00382">
    <property type="entry name" value="AAA"/>
    <property type="match status" value="1"/>
</dbReference>
<dbReference type="InterPro" id="IPR039421">
    <property type="entry name" value="Type_1_exporter"/>
</dbReference>
<evidence type="ECO:0000256" key="2">
    <source>
        <dbReference type="ARBA" id="ARBA00022448"/>
    </source>
</evidence>
<feature type="transmembrane region" description="Helical" evidence="8">
    <location>
        <begin position="142"/>
        <end position="167"/>
    </location>
</feature>
<dbReference type="PROSITE" id="PS00211">
    <property type="entry name" value="ABC_TRANSPORTER_1"/>
    <property type="match status" value="1"/>
</dbReference>
<evidence type="ECO:0000259" key="9">
    <source>
        <dbReference type="PROSITE" id="PS50893"/>
    </source>
</evidence>
<dbReference type="OrthoDB" id="9770415at2"/>
<feature type="domain" description="ABC transporter" evidence="9">
    <location>
        <begin position="353"/>
        <end position="587"/>
    </location>
</feature>
<proteinExistence type="predicted"/>
<dbReference type="Pfam" id="PF00664">
    <property type="entry name" value="ABC_membrane"/>
    <property type="match status" value="1"/>
</dbReference>
<dbReference type="GO" id="GO:0005524">
    <property type="term" value="F:ATP binding"/>
    <property type="evidence" value="ECO:0007669"/>
    <property type="project" value="UniProtKB-KW"/>
</dbReference>
<dbReference type="PANTHER" id="PTHR43394:SF1">
    <property type="entry name" value="ATP-BINDING CASSETTE SUB-FAMILY B MEMBER 10, MITOCHONDRIAL"/>
    <property type="match status" value="1"/>
</dbReference>
<evidence type="ECO:0000256" key="8">
    <source>
        <dbReference type="SAM" id="Phobius"/>
    </source>
</evidence>
<keyword evidence="3 8" id="KW-0812">Transmembrane</keyword>
<sequence length="591" mass="67117">MNHINDTVHLTARDQFKVLMRLISYTYPYKWTIILAFIMLIFSTVAGMIIPYLVMVFIDEYLTPAVFPETEITMLITIFIIVQIVGALTTYMNIYLFQYLAFKVIQQLRIDAFNKIGRLGMRYFDKVAGGSIVSRLTNDTEAIVEMFIGVFATFLMAFFMMASSYVMMFVLDVRLAFIALIFMPLILIIMLIYRKFSAVFFSYTRQLLADLNSKLAESIEGMKIIQVFNQQNRLQDEFNRINEEHYDYTMKTVRLDGLLLRPAISMIQILAIAVILGYFGLLSFESSITAGLIFAFIQYIERFFEPINQVSQNLSIFQQALVSASRVFTLIDDDTLEPGQDAQQEHKIIDGRIDFENITFSYDGKNEVLKDISFTAMPGETVALVGHTGSGKSSIINLFMRFYEFNEGNILVDGHSIKTLPKSELKSHIGLVLQDPFLFYGTIESNISLYHPTMTFEAVKSAAEFVGADKFIEALPGGYHHEVLEKGSTLSSGERQLLAFARTMAVEPKILILDEATANIDSETEEEIQKSLHLMRKGRTTLAIAHRLSTIQDADQILVLNKGEIVERGTHDALISLKGIYHKMYLLQNGQ</sequence>
<dbReference type="RefSeq" id="WP_072708173.1">
    <property type="nucleotide sequence ID" value="NZ_FRCF01000002.1"/>
</dbReference>